<evidence type="ECO:0000313" key="2">
    <source>
        <dbReference type="Proteomes" id="UP000325755"/>
    </source>
</evidence>
<organism evidence="1 2">
    <name type="scientific">Candidatus Methylospira mobilis</name>
    <dbReference type="NCBI Taxonomy" id="1808979"/>
    <lineage>
        <taxon>Bacteria</taxon>
        <taxon>Pseudomonadati</taxon>
        <taxon>Pseudomonadota</taxon>
        <taxon>Gammaproteobacteria</taxon>
        <taxon>Methylococcales</taxon>
        <taxon>Methylococcaceae</taxon>
        <taxon>Candidatus Methylospira</taxon>
    </lineage>
</organism>
<dbReference type="Proteomes" id="UP000325755">
    <property type="component" value="Chromosome"/>
</dbReference>
<dbReference type="EMBL" id="CP044205">
    <property type="protein sequence ID" value="QFY44073.1"/>
    <property type="molecule type" value="Genomic_DNA"/>
</dbReference>
<keyword evidence="2" id="KW-1185">Reference proteome</keyword>
<proteinExistence type="predicted"/>
<dbReference type="AlphaFoldDB" id="A0A5Q0BJT4"/>
<evidence type="ECO:0000313" key="1">
    <source>
        <dbReference type="EMBL" id="QFY44073.1"/>
    </source>
</evidence>
<dbReference type="RefSeq" id="WP_153250044.1">
    <property type="nucleotide sequence ID" value="NZ_CP044205.1"/>
</dbReference>
<name>A0A5Q0BJT4_9GAMM</name>
<gene>
    <name evidence="1" type="ORF">F6R98_16730</name>
</gene>
<accession>A0A5Q0BJT4</accession>
<reference evidence="1 2" key="1">
    <citation type="submission" date="2019-09" db="EMBL/GenBank/DDBJ databases">
        <title>Ecophysiology of the spiral-shaped methanotroph Methylospira mobilis as revealed by the complete genome sequence.</title>
        <authorList>
            <person name="Oshkin I.Y."/>
            <person name="Dedysh S.N."/>
            <person name="Miroshnikov K."/>
            <person name="Danilova O.V."/>
            <person name="Hakobyan A."/>
            <person name="Liesack W."/>
        </authorList>
    </citation>
    <scope>NUCLEOTIDE SEQUENCE [LARGE SCALE GENOMIC DNA]</scope>
    <source>
        <strain evidence="1 2">Shm1</strain>
    </source>
</reference>
<protein>
    <submittedName>
        <fullName evidence="1">Uncharacterized protein</fullName>
    </submittedName>
</protein>
<dbReference type="KEGG" id="mmob:F6R98_16730"/>
<dbReference type="InParanoid" id="A0A5Q0BJT4"/>
<sequence length="124" mass="13133">MNVANAVIQKSSSFGLYLSSDPNWDGQILLVDGKLLHGGSFLTEPGLSATAGVVWGDSLPTDTMMGIIIEDGAGGSFQLTIGQDPGTQKMTVTDPEPYIYGSPKVNYVTTAQTEWSVTLVFSDN</sequence>
<dbReference type="OrthoDB" id="8592469at2"/>